<dbReference type="PATRIC" id="fig|29488.15.peg.5102"/>
<dbReference type="Proteomes" id="UP000092665">
    <property type="component" value="Unassembled WGS sequence"/>
</dbReference>
<gene>
    <name evidence="1" type="ORF">Phpb_04642</name>
</gene>
<name>A0A1B8YB93_9GAMM</name>
<reference evidence="2" key="1">
    <citation type="submission" date="2015-11" db="EMBL/GenBank/DDBJ databases">
        <authorList>
            <person name="Tobias N.J."/>
            <person name="Mishra B."/>
            <person name="Gupta D.K."/>
            <person name="Thines M."/>
            <person name="Stinear T.P."/>
            <person name="Bode H.B."/>
        </authorList>
    </citation>
    <scope>NUCLEOTIDE SEQUENCE [LARGE SCALE GENOMIC DNA]</scope>
    <source>
        <strain evidence="2">PB45.5</strain>
    </source>
</reference>
<keyword evidence="2" id="KW-1185">Reference proteome</keyword>
<sequence>MSSFTKLIDKAYVSPDKIIRGTAKLIKPESAATEDCSQRLLIRNDGTVMINRKNSDVIAAFEHNIKALSKRK</sequence>
<organism evidence="1 2">
    <name type="scientific">Photorhabdus namnaonensis</name>
    <dbReference type="NCBI Taxonomy" id="1851568"/>
    <lineage>
        <taxon>Bacteria</taxon>
        <taxon>Pseudomonadati</taxon>
        <taxon>Pseudomonadota</taxon>
        <taxon>Gammaproteobacteria</taxon>
        <taxon>Enterobacterales</taxon>
        <taxon>Morganellaceae</taxon>
        <taxon>Photorhabdus</taxon>
    </lineage>
</organism>
<proteinExistence type="predicted"/>
<dbReference type="AlphaFoldDB" id="A0A1B8YB93"/>
<evidence type="ECO:0000313" key="2">
    <source>
        <dbReference type="Proteomes" id="UP000092665"/>
    </source>
</evidence>
<protein>
    <submittedName>
        <fullName evidence="1">Uncharacterized protein</fullName>
    </submittedName>
</protein>
<dbReference type="RefSeq" id="WP_040148939.1">
    <property type="nucleotide sequence ID" value="NZ_CAWMQN010000104.1"/>
</dbReference>
<dbReference type="EMBL" id="LOIC01000104">
    <property type="protein sequence ID" value="OCA52357.1"/>
    <property type="molecule type" value="Genomic_DNA"/>
</dbReference>
<evidence type="ECO:0000313" key="1">
    <source>
        <dbReference type="EMBL" id="OCA52357.1"/>
    </source>
</evidence>
<accession>A0A1B8YB93</accession>
<comment type="caution">
    <text evidence="1">The sequence shown here is derived from an EMBL/GenBank/DDBJ whole genome shotgun (WGS) entry which is preliminary data.</text>
</comment>